<reference evidence="3 4" key="1">
    <citation type="submission" date="2020-08" db="EMBL/GenBank/DDBJ databases">
        <title>Sequencing the genomes of 1000 actinobacteria strains.</title>
        <authorList>
            <person name="Klenk H.-P."/>
        </authorList>
    </citation>
    <scope>NUCLEOTIDE SEQUENCE [LARGE SCALE GENOMIC DNA]</scope>
    <source>
        <strain evidence="3 4">DSM 43149</strain>
    </source>
</reference>
<feature type="transmembrane region" description="Helical" evidence="2">
    <location>
        <begin position="42"/>
        <end position="60"/>
    </location>
</feature>
<gene>
    <name evidence="3" type="ORF">BJ971_005142</name>
</gene>
<dbReference type="RefSeq" id="WP_184995760.1">
    <property type="nucleotide sequence ID" value="NZ_BOMK01000003.1"/>
</dbReference>
<feature type="transmembrane region" description="Helical" evidence="2">
    <location>
        <begin position="484"/>
        <end position="505"/>
    </location>
</feature>
<evidence type="ECO:0000313" key="3">
    <source>
        <dbReference type="EMBL" id="MBB4764586.1"/>
    </source>
</evidence>
<feature type="transmembrane region" description="Helical" evidence="2">
    <location>
        <begin position="643"/>
        <end position="664"/>
    </location>
</feature>
<feature type="compositionally biased region" description="Basic and acidic residues" evidence="1">
    <location>
        <begin position="393"/>
        <end position="407"/>
    </location>
</feature>
<evidence type="ECO:0000313" key="4">
    <source>
        <dbReference type="Proteomes" id="UP000578112"/>
    </source>
</evidence>
<dbReference type="InterPro" id="IPR027417">
    <property type="entry name" value="P-loop_NTPase"/>
</dbReference>
<evidence type="ECO:0000256" key="1">
    <source>
        <dbReference type="SAM" id="MobiDB-lite"/>
    </source>
</evidence>
<keyword evidence="2" id="KW-0812">Transmembrane</keyword>
<keyword evidence="4" id="KW-1185">Reference proteome</keyword>
<keyword evidence="2" id="KW-0472">Membrane</keyword>
<evidence type="ECO:0000256" key="2">
    <source>
        <dbReference type="SAM" id="Phobius"/>
    </source>
</evidence>
<protein>
    <recommendedName>
        <fullName evidence="5">NACHT domain-containing protein</fullName>
    </recommendedName>
</protein>
<proteinExistence type="predicted"/>
<dbReference type="Proteomes" id="UP000578112">
    <property type="component" value="Unassembled WGS sequence"/>
</dbReference>
<feature type="transmembrane region" description="Helical" evidence="2">
    <location>
        <begin position="603"/>
        <end position="623"/>
    </location>
</feature>
<dbReference type="AlphaFoldDB" id="A0A7W7MRS9"/>
<sequence>MPFDEDRRRRPVLLPLLGVAALAAGAWYVAHQKEPLSTADQMASVAGLLVALVMLALTLVDRRSASAAGDASLDAAADALAERTLAQWLPEAAVHDLDPAHPIPVTWEWDPKLSRSRNDLGVKQPPPAQGVVDRLYEQVYDVLPRSTLLVLLGEKGTGKSAAMLLLLIEALRDRQARGDTPQRPPVPVWITVGGWNPDARPLRELAAEALVWMLPALGNDKNFGPRAAQRLVERGAVALFLDGLDEMPDGLRAKAMAATAREVRGGLRAVVTTRPDGYARPKKAGSRVPAPVVLRLRQLNADAVADYVARRHAGDEEEAWTQVGEQLRDHPDGALATALNTPLFVSLALAAYASPLPARHDPRDLLKASTDTEIRDEVIELFLHRAYPDDSGELARQESHRRATSDRRRWRRSRRRQERERRRGLALLEWTAFHLKDNSDLRWWKIPFWVSPDEMARVCTVAAGVLVSTVALVGDLAVRGAPTVMTLGAWMFALGAGGAFGGLAFNRFERVRAVPSGLRIRWPDRAEARHVLNQALTAGLPFGIGMGLGRGVAAGVTVGAGFFLFGLFGGDFGPRDRGLLAVWSRPLVDSPTLTPVSSYRSDLLRTGLVVAVAVFAVSGFLALCGQFDGESDYGVRVGPGLGLLIGLWLSAGPAVLLLLAPLAARRSGAGRRSAAGLLHAAHDLKVLRQAGMVYQFRHRELQTHLARRYQV</sequence>
<feature type="region of interest" description="Disordered" evidence="1">
    <location>
        <begin position="393"/>
        <end position="415"/>
    </location>
</feature>
<dbReference type="SUPFAM" id="SSF52540">
    <property type="entry name" value="P-loop containing nucleoside triphosphate hydrolases"/>
    <property type="match status" value="1"/>
</dbReference>
<name>A0A7W7MRS9_9ACTN</name>
<dbReference type="EMBL" id="JACHNH010000001">
    <property type="protein sequence ID" value="MBB4764586.1"/>
    <property type="molecule type" value="Genomic_DNA"/>
</dbReference>
<accession>A0A7W7MRS9</accession>
<feature type="transmembrane region" description="Helical" evidence="2">
    <location>
        <begin position="12"/>
        <end position="30"/>
    </location>
</feature>
<comment type="caution">
    <text evidence="3">The sequence shown here is derived from an EMBL/GenBank/DDBJ whole genome shotgun (WGS) entry which is preliminary data.</text>
</comment>
<keyword evidence="2" id="KW-1133">Transmembrane helix</keyword>
<organism evidence="3 4">
    <name type="scientific">Actinoplanes digitatis</name>
    <dbReference type="NCBI Taxonomy" id="1868"/>
    <lineage>
        <taxon>Bacteria</taxon>
        <taxon>Bacillati</taxon>
        <taxon>Actinomycetota</taxon>
        <taxon>Actinomycetes</taxon>
        <taxon>Micromonosporales</taxon>
        <taxon>Micromonosporaceae</taxon>
        <taxon>Actinoplanes</taxon>
    </lineage>
</organism>
<dbReference type="Gene3D" id="3.40.50.300">
    <property type="entry name" value="P-loop containing nucleotide triphosphate hydrolases"/>
    <property type="match status" value="1"/>
</dbReference>
<evidence type="ECO:0008006" key="5">
    <source>
        <dbReference type="Google" id="ProtNLM"/>
    </source>
</evidence>